<protein>
    <submittedName>
        <fullName evidence="1">3050_t:CDS:1</fullName>
    </submittedName>
</protein>
<reference evidence="1" key="1">
    <citation type="submission" date="2021-06" db="EMBL/GenBank/DDBJ databases">
        <authorList>
            <person name="Kallberg Y."/>
            <person name="Tangrot J."/>
            <person name="Rosling A."/>
        </authorList>
    </citation>
    <scope>NUCLEOTIDE SEQUENCE</scope>
    <source>
        <strain evidence="1">AU212A</strain>
    </source>
</reference>
<gene>
    <name evidence="1" type="ORF">SCALOS_LOCUS153</name>
</gene>
<sequence length="513" mass="57988">MIRYLIVNWDRRDTYLYVNYRLSSRRQYVQKAGKFREMPRARIEGLLASFPKLTSTGQQHTTIETEHVRYVYQPLDELYMVLITNRQSNILQDIDTLHLFARVVSDVCHSTDEREILRNSFELLSAFDEIVSLGYRENVNLAQVKSITEMESHEEKIQEIIARNKEQEAKEELKRRAKQLEMQKKEMLKRGGGTSFGSNFGQSISRPSSYSEPQVQTSFEEGIRSTFSSSPTPSPSKAKGMQLGRKQKGADLFEAVKNEVGFEEVSEKASVRGTSIPKVPVESVHLSIVEKISLQANRDGGLENLEVKGDLELTISDPNMTRIKISVRAVDDGNLQLKTHPNVDKKLFSTDSIIALKNPGKGFPVNQPLGVLRWRFITKDETSIPLSNGTIDVNIEYELENESQEFKDVVISIPLPPTGNPVIGDVDGHYEVNRQTRTLEWQLPIIDTSNKQGSLEFNIAGDDVNVFFPVSVSFISEKLICDIEVLDVIHTESGASVTFSKEKTLSAEEYHVV</sequence>
<proteinExistence type="predicted"/>
<evidence type="ECO:0000313" key="2">
    <source>
        <dbReference type="Proteomes" id="UP000789860"/>
    </source>
</evidence>
<dbReference type="EMBL" id="CAJVPM010000051">
    <property type="protein sequence ID" value="CAG8435096.1"/>
    <property type="molecule type" value="Genomic_DNA"/>
</dbReference>
<organism evidence="1 2">
    <name type="scientific">Scutellospora calospora</name>
    <dbReference type="NCBI Taxonomy" id="85575"/>
    <lineage>
        <taxon>Eukaryota</taxon>
        <taxon>Fungi</taxon>
        <taxon>Fungi incertae sedis</taxon>
        <taxon>Mucoromycota</taxon>
        <taxon>Glomeromycotina</taxon>
        <taxon>Glomeromycetes</taxon>
        <taxon>Diversisporales</taxon>
        <taxon>Gigasporaceae</taxon>
        <taxon>Scutellospora</taxon>
    </lineage>
</organism>
<evidence type="ECO:0000313" key="1">
    <source>
        <dbReference type="EMBL" id="CAG8435096.1"/>
    </source>
</evidence>
<dbReference type="Proteomes" id="UP000789860">
    <property type="component" value="Unassembled WGS sequence"/>
</dbReference>
<keyword evidence="2" id="KW-1185">Reference proteome</keyword>
<accession>A0ACA9JU43</accession>
<name>A0ACA9JU43_9GLOM</name>
<comment type="caution">
    <text evidence="1">The sequence shown here is derived from an EMBL/GenBank/DDBJ whole genome shotgun (WGS) entry which is preliminary data.</text>
</comment>